<dbReference type="KEGG" id="gma:AciX8_2124"/>
<keyword evidence="3" id="KW-0732">Signal</keyword>
<evidence type="ECO:0000256" key="2">
    <source>
        <dbReference type="SAM" id="MobiDB-lite"/>
    </source>
</evidence>
<dbReference type="GO" id="GO:0006508">
    <property type="term" value="P:proteolysis"/>
    <property type="evidence" value="ECO:0007669"/>
    <property type="project" value="InterPro"/>
</dbReference>
<evidence type="ECO:0000259" key="4">
    <source>
        <dbReference type="Pfam" id="PF19289"/>
    </source>
</evidence>
<sequence length="575" mass="62687" precursor="true">MKTLSLLRAISCPCLVAAFLSCTGTAQTARSGSVSPVLSAAKTELDRDFAELKKQPVAPYYLSYEIIDSNTATVSSSFGALVHSGSAHRRTAHIDVRVGDYALDNTHQVRGKGPSLGASGISSVVIPVDDDPLPIRSALWIETDKRYKRALTQLSAVQTNNQVKVEQEDKSDDFSHEKPEQAVEPIPEVTVDRKLWEEKTRKYTAPFHRYGDLFNATAILTADQEARWFVSSDGSMIQTSTTYYRLFIEATSKAPDGMELPRYESFAALTPQGLPDDATVLKAVDKMIADLKALRAAPIVDPYTGPAILSGRATAVFFHEVFGHRIEGHRQKNEAEGQTFKKMVGQQVLPSFLSVDFDPTIKRYGGVDLVGSYTFDDEGVRARPVVSVKDGVLENFLMGRSPIEGFPNSNGHGRAQAGFEPVARQSNLVIVNSKPVSREELKKLLIAQIKEQNKPFGLYFDDIQGGFTLTGRSIPNAFNVQPIMVYRIYPDGREELVRGVDLVGTPLTVFSKILAADDEKAVFNGICGAESGQVPVSASGPGILISQIEVQKKAKSQERPPILPVPFAAAQGGAR</sequence>
<evidence type="ECO:0000256" key="3">
    <source>
        <dbReference type="SAM" id="SignalP"/>
    </source>
</evidence>
<dbReference type="AlphaFoldDB" id="G8NUK2"/>
<dbReference type="eggNOG" id="COG0312">
    <property type="taxonomic scope" value="Bacteria"/>
</dbReference>
<evidence type="ECO:0000313" key="5">
    <source>
        <dbReference type="EMBL" id="AEU36453.1"/>
    </source>
</evidence>
<dbReference type="PROSITE" id="PS51257">
    <property type="entry name" value="PROKAR_LIPOPROTEIN"/>
    <property type="match status" value="1"/>
</dbReference>
<accession>G8NUK2</accession>
<feature type="chain" id="PRO_5003512912" evidence="3">
    <location>
        <begin position="29"/>
        <end position="575"/>
    </location>
</feature>
<dbReference type="Proteomes" id="UP000007113">
    <property type="component" value="Chromosome"/>
</dbReference>
<dbReference type="SUPFAM" id="SSF111283">
    <property type="entry name" value="Putative modulator of DNA gyrase, PmbA/TldD"/>
    <property type="match status" value="1"/>
</dbReference>
<dbReference type="GO" id="GO:0008237">
    <property type="term" value="F:metallopeptidase activity"/>
    <property type="evidence" value="ECO:0007669"/>
    <property type="project" value="InterPro"/>
</dbReference>
<dbReference type="STRING" id="682795.AciX8_2124"/>
<dbReference type="PANTHER" id="PTHR30624:SF0">
    <property type="entry name" value="METALLOPROTEASE SLR0863"/>
    <property type="match status" value="1"/>
</dbReference>
<feature type="signal peptide" evidence="3">
    <location>
        <begin position="1"/>
        <end position="28"/>
    </location>
</feature>
<reference evidence="5 6" key="1">
    <citation type="submission" date="2011-11" db="EMBL/GenBank/DDBJ databases">
        <title>Complete sequence of Granulicella mallensis MP5ACTX8.</title>
        <authorList>
            <consortium name="US DOE Joint Genome Institute"/>
            <person name="Lucas S."/>
            <person name="Copeland A."/>
            <person name="Lapidus A."/>
            <person name="Cheng J.-F."/>
            <person name="Goodwin L."/>
            <person name="Pitluck S."/>
            <person name="Peters L."/>
            <person name="Lu M."/>
            <person name="Detter J.C."/>
            <person name="Han C."/>
            <person name="Tapia R."/>
            <person name="Land M."/>
            <person name="Hauser L."/>
            <person name="Kyrpides N."/>
            <person name="Ivanova N."/>
            <person name="Mikhailova N."/>
            <person name="Pagani I."/>
            <person name="Rawat S."/>
            <person name="Mannisto M."/>
            <person name="Haggblom M."/>
            <person name="Woyke T."/>
        </authorList>
    </citation>
    <scope>NUCLEOTIDE SEQUENCE [LARGE SCALE GENOMIC DNA]</scope>
    <source>
        <strain evidence="6">ATCC BAA-1857 / DSM 23137 / MP5ACTX8</strain>
    </source>
</reference>
<dbReference type="PANTHER" id="PTHR30624">
    <property type="entry name" value="UNCHARACTERIZED PROTEIN TLDD AND PMBA"/>
    <property type="match status" value="1"/>
</dbReference>
<feature type="region of interest" description="Disordered" evidence="2">
    <location>
        <begin position="162"/>
        <end position="182"/>
    </location>
</feature>
<comment type="similarity">
    <text evidence="1">Belongs to the peptidase U62 family.</text>
</comment>
<evidence type="ECO:0000256" key="1">
    <source>
        <dbReference type="ARBA" id="ARBA00005836"/>
    </source>
</evidence>
<feature type="compositionally biased region" description="Basic and acidic residues" evidence="2">
    <location>
        <begin position="165"/>
        <end position="181"/>
    </location>
</feature>
<evidence type="ECO:0000313" key="6">
    <source>
        <dbReference type="Proteomes" id="UP000007113"/>
    </source>
</evidence>
<dbReference type="InterPro" id="IPR051463">
    <property type="entry name" value="Peptidase_U62_metallo"/>
</dbReference>
<dbReference type="GO" id="GO:0005829">
    <property type="term" value="C:cytosol"/>
    <property type="evidence" value="ECO:0007669"/>
    <property type="project" value="TreeGrafter"/>
</dbReference>
<organism evidence="5 6">
    <name type="scientific">Granulicella mallensis (strain ATCC BAA-1857 / DSM 23137 / MP5ACTX8)</name>
    <dbReference type="NCBI Taxonomy" id="682795"/>
    <lineage>
        <taxon>Bacteria</taxon>
        <taxon>Pseudomonadati</taxon>
        <taxon>Acidobacteriota</taxon>
        <taxon>Terriglobia</taxon>
        <taxon>Terriglobales</taxon>
        <taxon>Acidobacteriaceae</taxon>
        <taxon>Granulicella</taxon>
    </lineage>
</organism>
<proteinExistence type="inferred from homology"/>
<dbReference type="EMBL" id="CP003130">
    <property type="protein sequence ID" value="AEU36453.1"/>
    <property type="molecule type" value="Genomic_DNA"/>
</dbReference>
<dbReference type="Pfam" id="PF19289">
    <property type="entry name" value="PmbA_TldD_3rd"/>
    <property type="match status" value="1"/>
</dbReference>
<protein>
    <submittedName>
        <fullName evidence="5">Peptidase U62 modulator of DNA gyrase</fullName>
    </submittedName>
</protein>
<name>G8NUK2_GRAMM</name>
<keyword evidence="6" id="KW-1185">Reference proteome</keyword>
<dbReference type="InterPro" id="IPR036059">
    <property type="entry name" value="TldD/PmbA_sf"/>
</dbReference>
<dbReference type="InterPro" id="IPR045569">
    <property type="entry name" value="Metalloprtase-TldD/E_C"/>
</dbReference>
<dbReference type="HOGENOM" id="CLU_034186_0_0_0"/>
<dbReference type="OrthoDB" id="9788526at2"/>
<dbReference type="RefSeq" id="WP_014265331.1">
    <property type="nucleotide sequence ID" value="NC_016631.1"/>
</dbReference>
<feature type="domain" description="Metalloprotease TldD/E C-terminal" evidence="4">
    <location>
        <begin position="306"/>
        <end position="551"/>
    </location>
</feature>
<gene>
    <name evidence="5" type="ordered locus">AciX8_2124</name>
</gene>